<dbReference type="InterPro" id="IPR019099">
    <property type="entry name" value="Uncharacterised_PGPGW_TM"/>
</dbReference>
<evidence type="ECO:0000256" key="1">
    <source>
        <dbReference type="SAM" id="Phobius"/>
    </source>
</evidence>
<feature type="transmembrane region" description="Helical" evidence="1">
    <location>
        <begin position="69"/>
        <end position="87"/>
    </location>
</feature>
<dbReference type="EMBL" id="FOUY01000015">
    <property type="protein sequence ID" value="SFN48706.1"/>
    <property type="molecule type" value="Genomic_DNA"/>
</dbReference>
<evidence type="ECO:0000313" key="3">
    <source>
        <dbReference type="Proteomes" id="UP000199614"/>
    </source>
</evidence>
<organism evidence="2 3">
    <name type="scientific">Pseudonocardia ammonioxydans</name>
    <dbReference type="NCBI Taxonomy" id="260086"/>
    <lineage>
        <taxon>Bacteria</taxon>
        <taxon>Bacillati</taxon>
        <taxon>Actinomycetota</taxon>
        <taxon>Actinomycetes</taxon>
        <taxon>Pseudonocardiales</taxon>
        <taxon>Pseudonocardiaceae</taxon>
        <taxon>Pseudonocardia</taxon>
    </lineage>
</organism>
<dbReference type="RefSeq" id="WP_093343726.1">
    <property type="nucleotide sequence ID" value="NZ_FOUY01000015.1"/>
</dbReference>
<sequence>MPAVAGAKPRRRYTGLRKWFRRTKVRYRAFRARVARNPVLDTTYRVTAGVLGTAIVILGIIALPAPGPGWAIIFLGLGVLAAEFHWAKRLLHWVRVRYDAWVAWMGRQTRVVQLLVMTAILGTVAACAWLMGIFGTVGGWVGLDWPWLESPFKEYLGPPAPPVPPVPPVPPAPPLVTPPQ</sequence>
<feature type="transmembrane region" description="Helical" evidence="1">
    <location>
        <begin position="114"/>
        <end position="141"/>
    </location>
</feature>
<dbReference type="STRING" id="260086.SAMN05216207_101541"/>
<dbReference type="NCBIfam" id="TIGR02611">
    <property type="entry name" value="TIGR02611 family protein"/>
    <property type="match status" value="1"/>
</dbReference>
<reference evidence="2 3" key="1">
    <citation type="submission" date="2016-10" db="EMBL/GenBank/DDBJ databases">
        <authorList>
            <person name="de Groot N.N."/>
        </authorList>
    </citation>
    <scope>NUCLEOTIDE SEQUENCE [LARGE SCALE GENOMIC DNA]</scope>
    <source>
        <strain evidence="2 3">CGMCC 4.1877</strain>
    </source>
</reference>
<dbReference type="AlphaFoldDB" id="A0A1I4ZEL6"/>
<keyword evidence="1" id="KW-0472">Membrane</keyword>
<evidence type="ECO:0000313" key="2">
    <source>
        <dbReference type="EMBL" id="SFN48706.1"/>
    </source>
</evidence>
<feature type="transmembrane region" description="Helical" evidence="1">
    <location>
        <begin position="43"/>
        <end position="63"/>
    </location>
</feature>
<dbReference type="Proteomes" id="UP000199614">
    <property type="component" value="Unassembled WGS sequence"/>
</dbReference>
<keyword evidence="3" id="KW-1185">Reference proteome</keyword>
<dbReference type="OrthoDB" id="3295542at2"/>
<proteinExistence type="predicted"/>
<gene>
    <name evidence="2" type="ORF">SAMN05216207_101541</name>
</gene>
<name>A0A1I4ZEL6_PSUAM</name>
<dbReference type="InterPro" id="IPR013434">
    <property type="entry name" value="CHP02611"/>
</dbReference>
<dbReference type="Pfam" id="PF09656">
    <property type="entry name" value="PGPGW"/>
    <property type="match status" value="1"/>
</dbReference>
<keyword evidence="1" id="KW-1133">Transmembrane helix</keyword>
<protein>
    <submittedName>
        <fullName evidence="2">TIGR02611 family protein</fullName>
    </submittedName>
</protein>
<keyword evidence="1" id="KW-0812">Transmembrane</keyword>
<accession>A0A1I4ZEL6</accession>